<organism evidence="10 12">
    <name type="scientific">Orrella dioscoreae</name>
    <dbReference type="NCBI Taxonomy" id="1851544"/>
    <lineage>
        <taxon>Bacteria</taxon>
        <taxon>Pseudomonadati</taxon>
        <taxon>Pseudomonadota</taxon>
        <taxon>Betaproteobacteria</taxon>
        <taxon>Burkholderiales</taxon>
        <taxon>Alcaligenaceae</taxon>
        <taxon>Orrella</taxon>
    </lineage>
</organism>
<dbReference type="Pfam" id="PF00015">
    <property type="entry name" value="MCPsignal"/>
    <property type="match status" value="1"/>
</dbReference>
<dbReference type="InterPro" id="IPR035965">
    <property type="entry name" value="PAS-like_dom_sf"/>
</dbReference>
<dbReference type="EMBL" id="LT907988">
    <property type="protein sequence ID" value="SOE50308.1"/>
    <property type="molecule type" value="Genomic_DNA"/>
</dbReference>
<evidence type="ECO:0000256" key="3">
    <source>
        <dbReference type="ARBA" id="ARBA00029447"/>
    </source>
</evidence>
<comment type="similarity">
    <text evidence="3">Belongs to the methyl-accepting chemotaxis (MCP) protein family.</text>
</comment>
<dbReference type="PANTHER" id="PTHR43531">
    <property type="entry name" value="PROTEIN ICFG"/>
    <property type="match status" value="1"/>
</dbReference>
<dbReference type="InterPro" id="IPR004089">
    <property type="entry name" value="MCPsignal_dom"/>
</dbReference>
<dbReference type="GO" id="GO:0005886">
    <property type="term" value="C:plasma membrane"/>
    <property type="evidence" value="ECO:0007669"/>
    <property type="project" value="TreeGrafter"/>
</dbReference>
<accession>A0A1C3JZR1</accession>
<evidence type="ECO:0000259" key="7">
    <source>
        <dbReference type="PROSITE" id="PS50111"/>
    </source>
</evidence>
<dbReference type="GO" id="GO:0004888">
    <property type="term" value="F:transmembrane signaling receptor activity"/>
    <property type="evidence" value="ECO:0007669"/>
    <property type="project" value="InterPro"/>
</dbReference>
<dbReference type="InterPro" id="IPR004090">
    <property type="entry name" value="Chemotax_Me-accpt_rcpt"/>
</dbReference>
<keyword evidence="2" id="KW-0488">Methylation</keyword>
<dbReference type="InterPro" id="IPR003660">
    <property type="entry name" value="HAMP_dom"/>
</dbReference>
<evidence type="ECO:0000313" key="11">
    <source>
        <dbReference type="EMBL" id="SOE50308.1"/>
    </source>
</evidence>
<dbReference type="Gene3D" id="3.30.450.20">
    <property type="entry name" value="PAS domain"/>
    <property type="match status" value="1"/>
</dbReference>
<dbReference type="CDD" id="cd11386">
    <property type="entry name" value="MCP_signal"/>
    <property type="match status" value="1"/>
</dbReference>
<dbReference type="Pfam" id="PF00672">
    <property type="entry name" value="HAMP"/>
    <property type="match status" value="1"/>
</dbReference>
<keyword evidence="6" id="KW-0472">Membrane</keyword>
<evidence type="ECO:0000256" key="5">
    <source>
        <dbReference type="SAM" id="MobiDB-lite"/>
    </source>
</evidence>
<dbReference type="OrthoDB" id="9806477at2"/>
<feature type="transmembrane region" description="Helical" evidence="6">
    <location>
        <begin position="201"/>
        <end position="221"/>
    </location>
</feature>
<evidence type="ECO:0000256" key="1">
    <source>
        <dbReference type="ARBA" id="ARBA00004370"/>
    </source>
</evidence>
<dbReference type="STRING" id="1851544.ODI_02707"/>
<keyword evidence="6" id="KW-0812">Transmembrane</keyword>
<dbReference type="Pfam" id="PF08447">
    <property type="entry name" value="PAS_3"/>
    <property type="match status" value="1"/>
</dbReference>
<dbReference type="PROSITE" id="PS50111">
    <property type="entry name" value="CHEMOTAXIS_TRANSDUC_2"/>
    <property type="match status" value="1"/>
</dbReference>
<proteinExistence type="inferred from homology"/>
<dbReference type="InterPro" id="IPR013655">
    <property type="entry name" value="PAS_fold_3"/>
</dbReference>
<dbReference type="SMART" id="SM00283">
    <property type="entry name" value="MA"/>
    <property type="match status" value="1"/>
</dbReference>
<dbReference type="FunFam" id="1.10.287.950:FF:000001">
    <property type="entry name" value="Methyl-accepting chemotaxis sensory transducer"/>
    <property type="match status" value="1"/>
</dbReference>
<evidence type="ECO:0000313" key="12">
    <source>
        <dbReference type="Proteomes" id="UP000078558"/>
    </source>
</evidence>
<evidence type="ECO:0000259" key="9">
    <source>
        <dbReference type="PROSITE" id="PS50885"/>
    </source>
</evidence>
<dbReference type="SMART" id="SM00304">
    <property type="entry name" value="HAMP"/>
    <property type="match status" value="1"/>
</dbReference>
<sequence length="563" mass="61142">MRKNLPVTDQEFVLQDDQYLISKTDLKGRITYCNPAFLAISGFSREELLGQPHNIVRHPDMPPAAFADLWRTLQARKPWLAVVKNRHKHGGFYWVLANAMPVIEDGEVTGYASVRVKASPEQIADAERFYDQINRGQTGGFTLRHGQRVPAGWRRALHALAFPLRGGLRPALLRLALAASAMAAVPTWLAARPQEPAMQALYWGIYAVAALALIGTALSLARRVTSPLAVAEEVARQIAAGNLVNEVDSGTGGEMRKLYFYLDLMRKSLIGISSEVMHKTSDHARTIGDLRTSSQSLADRTDAQSSSLQDTAASVEQLAVTVTRNAESARSATQLTQESREVAGQGSEIVGRLVATMQELDDSSRKISEIVTLIEGIAFQTNILALNAAVEAARAGEQGKGFAVVAGEVRSLAQKSSQAAKEIKVLIDESVSRMSTGSQQAGQAGHSMRDILQSVERVSGLMEEISRASAEQSLGVERISVAVNRMDGIGQQNVTLVGELARAAEHLGHESASLMEAVGVFKVTGTPRVETPRVETSRLDTPRPVPMRAALPAPREEWEDERY</sequence>
<evidence type="ECO:0000256" key="4">
    <source>
        <dbReference type="PROSITE-ProRule" id="PRU00284"/>
    </source>
</evidence>
<dbReference type="CDD" id="cd00130">
    <property type="entry name" value="PAS"/>
    <property type="match status" value="1"/>
</dbReference>
<feature type="region of interest" description="Disordered" evidence="5">
    <location>
        <begin position="532"/>
        <end position="563"/>
    </location>
</feature>
<reference evidence="10 12" key="1">
    <citation type="submission" date="2016-06" db="EMBL/GenBank/DDBJ databases">
        <authorList>
            <person name="Kjaerup R.B."/>
            <person name="Dalgaard T.S."/>
            <person name="Juul-Madsen H.R."/>
        </authorList>
    </citation>
    <scope>NUCLEOTIDE SEQUENCE [LARGE SCALE GENOMIC DNA]</scope>
    <source>
        <strain evidence="10">Orrdi1</strain>
    </source>
</reference>
<dbReference type="GO" id="GO:0007165">
    <property type="term" value="P:signal transduction"/>
    <property type="evidence" value="ECO:0007669"/>
    <property type="project" value="UniProtKB-KW"/>
</dbReference>
<dbReference type="InterPro" id="IPR000014">
    <property type="entry name" value="PAS"/>
</dbReference>
<comment type="subcellular location">
    <subcellularLocation>
        <location evidence="1">Membrane</location>
    </subcellularLocation>
</comment>
<feature type="domain" description="HAMP" evidence="9">
    <location>
        <begin position="222"/>
        <end position="274"/>
    </location>
</feature>
<dbReference type="RefSeq" id="WP_082985211.1">
    <property type="nucleotide sequence ID" value="NZ_LT907988.1"/>
</dbReference>
<feature type="compositionally biased region" description="Basic and acidic residues" evidence="5">
    <location>
        <begin position="532"/>
        <end position="541"/>
    </location>
</feature>
<dbReference type="PANTHER" id="PTHR43531:SF14">
    <property type="entry name" value="METHYL-ACCEPTING CHEMOTAXIS PROTEIN I-RELATED"/>
    <property type="match status" value="1"/>
</dbReference>
<dbReference type="PRINTS" id="PR00260">
    <property type="entry name" value="CHEMTRNSDUCR"/>
</dbReference>
<keyword evidence="12" id="KW-1185">Reference proteome</keyword>
<name>A0A1C3JZR1_9BURK</name>
<dbReference type="PROSITE" id="PS50112">
    <property type="entry name" value="PAS"/>
    <property type="match status" value="1"/>
</dbReference>
<dbReference type="AlphaFoldDB" id="A0A1C3JZR1"/>
<dbReference type="SMART" id="SM00091">
    <property type="entry name" value="PAS"/>
    <property type="match status" value="1"/>
</dbReference>
<dbReference type="InterPro" id="IPR051310">
    <property type="entry name" value="MCP_chemotaxis"/>
</dbReference>
<evidence type="ECO:0000256" key="2">
    <source>
        <dbReference type="ARBA" id="ARBA00022481"/>
    </source>
</evidence>
<keyword evidence="6" id="KW-1133">Transmembrane helix</keyword>
<dbReference type="GO" id="GO:0006935">
    <property type="term" value="P:chemotaxis"/>
    <property type="evidence" value="ECO:0007669"/>
    <property type="project" value="InterPro"/>
</dbReference>
<dbReference type="NCBIfam" id="TIGR00229">
    <property type="entry name" value="sensory_box"/>
    <property type="match status" value="1"/>
</dbReference>
<dbReference type="EMBL" id="FLRC01000011">
    <property type="protein sequence ID" value="SBT24637.1"/>
    <property type="molecule type" value="Genomic_DNA"/>
</dbReference>
<feature type="domain" description="PAS" evidence="8">
    <location>
        <begin position="25"/>
        <end position="60"/>
    </location>
</feature>
<evidence type="ECO:0000256" key="6">
    <source>
        <dbReference type="SAM" id="Phobius"/>
    </source>
</evidence>
<dbReference type="KEGG" id="odi:ODI_R2634"/>
<evidence type="ECO:0000313" key="10">
    <source>
        <dbReference type="EMBL" id="SBT24637.1"/>
    </source>
</evidence>
<dbReference type="SUPFAM" id="SSF55785">
    <property type="entry name" value="PYP-like sensor domain (PAS domain)"/>
    <property type="match status" value="1"/>
</dbReference>
<protein>
    <submittedName>
        <fullName evidence="10">Probable methyl-accepting chemotaxis protein</fullName>
    </submittedName>
</protein>
<dbReference type="Gene3D" id="1.10.287.950">
    <property type="entry name" value="Methyl-accepting chemotaxis protein"/>
    <property type="match status" value="1"/>
</dbReference>
<feature type="domain" description="Methyl-accepting transducer" evidence="7">
    <location>
        <begin position="279"/>
        <end position="508"/>
    </location>
</feature>
<keyword evidence="4" id="KW-0807">Transducer</keyword>
<dbReference type="PROSITE" id="PS50885">
    <property type="entry name" value="HAMP"/>
    <property type="match status" value="1"/>
</dbReference>
<dbReference type="SUPFAM" id="SSF58104">
    <property type="entry name" value="Methyl-accepting chemotaxis protein (MCP) signaling domain"/>
    <property type="match status" value="1"/>
</dbReference>
<reference evidence="11 12" key="2">
    <citation type="submission" date="2017-08" db="EMBL/GenBank/DDBJ databases">
        <authorList>
            <person name="de Groot N.N."/>
        </authorList>
    </citation>
    <scope>NUCLEOTIDE SEQUENCE [LARGE SCALE GENOMIC DNA]</scope>
    <source>
        <strain evidence="11">Orrdi1</strain>
    </source>
</reference>
<evidence type="ECO:0000259" key="8">
    <source>
        <dbReference type="PROSITE" id="PS50112"/>
    </source>
</evidence>
<dbReference type="Proteomes" id="UP000078558">
    <property type="component" value="Chromosome I"/>
</dbReference>
<gene>
    <name evidence="10" type="ORF">ODI_02707</name>
    <name evidence="11" type="ORF">ODI_R2634</name>
</gene>
<feature type="transmembrane region" description="Helical" evidence="6">
    <location>
        <begin position="171"/>
        <end position="189"/>
    </location>
</feature>